<dbReference type="AlphaFoldDB" id="A0A0C5WC54"/>
<organism evidence="1 2">
    <name type="scientific">Photobacterium gaetbulicola Gung47</name>
    <dbReference type="NCBI Taxonomy" id="658445"/>
    <lineage>
        <taxon>Bacteria</taxon>
        <taxon>Pseudomonadati</taxon>
        <taxon>Pseudomonadota</taxon>
        <taxon>Gammaproteobacteria</taxon>
        <taxon>Vibrionales</taxon>
        <taxon>Vibrionaceae</taxon>
        <taxon>Photobacterium</taxon>
    </lineage>
</organism>
<keyword evidence="2" id="KW-1185">Reference proteome</keyword>
<evidence type="ECO:0000313" key="2">
    <source>
        <dbReference type="Proteomes" id="UP000032303"/>
    </source>
</evidence>
<dbReference type="OrthoDB" id="5895322at2"/>
<dbReference type="KEGG" id="pgb:H744_2c2570"/>
<dbReference type="PATRIC" id="fig|658445.3.peg.4592"/>
<dbReference type="Proteomes" id="UP000032303">
    <property type="component" value="Chromosome 2"/>
</dbReference>
<evidence type="ECO:0000313" key="1">
    <source>
        <dbReference type="EMBL" id="AJR09226.1"/>
    </source>
</evidence>
<reference evidence="1 2" key="1">
    <citation type="submission" date="2013-05" db="EMBL/GenBank/DDBJ databases">
        <title>Complete genome sequence of the lipase-producing bacterium Photobacterium gaetbulicola Gung47.</title>
        <authorList>
            <person name="Kim Y.-O."/>
        </authorList>
    </citation>
    <scope>NUCLEOTIDE SEQUENCE [LARGE SCALE GENOMIC DNA]</scope>
    <source>
        <strain evidence="1 2">Gung47</strain>
    </source>
</reference>
<dbReference type="EMBL" id="CP005974">
    <property type="protein sequence ID" value="AJR09226.1"/>
    <property type="molecule type" value="Genomic_DNA"/>
</dbReference>
<gene>
    <name evidence="1" type="ORF">H744_2c2570</name>
</gene>
<dbReference type="STRING" id="658445.H744_2c2570"/>
<accession>A0A0C5WC54</accession>
<name>A0A0C5WC54_9GAMM</name>
<protein>
    <submittedName>
        <fullName evidence="1">Uncharacterized protein</fullName>
    </submittedName>
</protein>
<dbReference type="HOGENOM" id="CLU_2684610_0_0_6"/>
<sequence length="74" mass="8350">MRQRISLVFYCLASVVIMLQIGASFMALSSDAPQRSILHSVSRQTEPTAKTTELNSVPKVDFRQMANDLTQEKY</sequence>
<proteinExistence type="predicted"/>